<name>A0A6N6RKC1_9FLAO</name>
<dbReference type="GO" id="GO:0000160">
    <property type="term" value="P:phosphorelay signal transduction system"/>
    <property type="evidence" value="ECO:0007669"/>
    <property type="project" value="InterPro"/>
</dbReference>
<dbReference type="InterPro" id="IPR058245">
    <property type="entry name" value="NreC/VraR/RcsB-like_REC"/>
</dbReference>
<dbReference type="OrthoDB" id="9797341at2"/>
<accession>A0A6N6RKC1</accession>
<dbReference type="CDD" id="cd17535">
    <property type="entry name" value="REC_NarL-like"/>
    <property type="match status" value="1"/>
</dbReference>
<dbReference type="SMART" id="SM00448">
    <property type="entry name" value="REC"/>
    <property type="match status" value="1"/>
</dbReference>
<feature type="domain" description="Response regulatory" evidence="5">
    <location>
        <begin position="5"/>
        <end position="122"/>
    </location>
</feature>
<dbReference type="CDD" id="cd06170">
    <property type="entry name" value="LuxR_C_like"/>
    <property type="match status" value="1"/>
</dbReference>
<dbReference type="PANTHER" id="PTHR43214">
    <property type="entry name" value="TWO-COMPONENT RESPONSE REGULATOR"/>
    <property type="match status" value="1"/>
</dbReference>
<dbReference type="PRINTS" id="PR00038">
    <property type="entry name" value="HTHLUXR"/>
</dbReference>
<dbReference type="InterPro" id="IPR016032">
    <property type="entry name" value="Sig_transdc_resp-reg_C-effctor"/>
</dbReference>
<protein>
    <submittedName>
        <fullName evidence="6">Response regulator transcription factor</fullName>
    </submittedName>
</protein>
<dbReference type="Gene3D" id="3.40.50.2300">
    <property type="match status" value="1"/>
</dbReference>
<dbReference type="RefSeq" id="WP_151668520.1">
    <property type="nucleotide sequence ID" value="NZ_WBVO01000019.1"/>
</dbReference>
<gene>
    <name evidence="6" type="ORF">F8C67_14145</name>
</gene>
<feature type="modified residue" description="4-aspartylphosphate" evidence="3">
    <location>
        <position position="57"/>
    </location>
</feature>
<evidence type="ECO:0000313" key="6">
    <source>
        <dbReference type="EMBL" id="KAB2804298.1"/>
    </source>
</evidence>
<proteinExistence type="predicted"/>
<dbReference type="PROSITE" id="PS00622">
    <property type="entry name" value="HTH_LUXR_1"/>
    <property type="match status" value="1"/>
</dbReference>
<dbReference type="InterPro" id="IPR001789">
    <property type="entry name" value="Sig_transdc_resp-reg_receiver"/>
</dbReference>
<keyword evidence="7" id="KW-1185">Reference proteome</keyword>
<dbReference type="SUPFAM" id="SSF46894">
    <property type="entry name" value="C-terminal effector domain of the bipartite response regulators"/>
    <property type="match status" value="1"/>
</dbReference>
<comment type="caution">
    <text evidence="6">The sequence shown here is derived from an EMBL/GenBank/DDBJ whole genome shotgun (WGS) entry which is preliminary data.</text>
</comment>
<dbReference type="SUPFAM" id="SSF52172">
    <property type="entry name" value="CheY-like"/>
    <property type="match status" value="1"/>
</dbReference>
<dbReference type="PROSITE" id="PS50110">
    <property type="entry name" value="RESPONSE_REGULATORY"/>
    <property type="match status" value="1"/>
</dbReference>
<feature type="domain" description="HTH luxR-type" evidence="4">
    <location>
        <begin position="150"/>
        <end position="215"/>
    </location>
</feature>
<evidence type="ECO:0000259" key="5">
    <source>
        <dbReference type="PROSITE" id="PS50110"/>
    </source>
</evidence>
<dbReference type="InterPro" id="IPR039420">
    <property type="entry name" value="WalR-like"/>
</dbReference>
<evidence type="ECO:0000256" key="3">
    <source>
        <dbReference type="PROSITE-ProRule" id="PRU00169"/>
    </source>
</evidence>
<evidence type="ECO:0000313" key="7">
    <source>
        <dbReference type="Proteomes" id="UP000468650"/>
    </source>
</evidence>
<evidence type="ECO:0000259" key="4">
    <source>
        <dbReference type="PROSITE" id="PS50043"/>
    </source>
</evidence>
<dbReference type="GO" id="GO:0003677">
    <property type="term" value="F:DNA binding"/>
    <property type="evidence" value="ECO:0007669"/>
    <property type="project" value="UniProtKB-KW"/>
</dbReference>
<reference evidence="6 7" key="1">
    <citation type="submission" date="2019-09" db="EMBL/GenBank/DDBJ databases">
        <title>Genomes of family Cryomorphaceae.</title>
        <authorList>
            <person name="Bowman J.P."/>
        </authorList>
    </citation>
    <scope>NUCLEOTIDE SEQUENCE [LARGE SCALE GENOMIC DNA]</scope>
    <source>
        <strain evidence="6 7">LMG 25704</strain>
    </source>
</reference>
<dbReference type="PANTHER" id="PTHR43214:SF43">
    <property type="entry name" value="TWO-COMPONENT RESPONSE REGULATOR"/>
    <property type="match status" value="1"/>
</dbReference>
<sequence length="217" mass="24590">MKKISIVVVDDSVLMTQAIEEKLSFFEDLNLLRTFDRGSEFLEFASNHKYIDIILMDIEMPEMDGIDVTRVLKKKHPQMKVIMLTVVDADNEVFKAIKAGADGYLLKDVTPQELHDSIVITHGGGASLTPSIALKSLQFLRNAEQHAQVEEVEKPKLTARENDVLRQICQGLDYKAIASNLFISPPTVRKHIENIYKKLHVHSRLEVIDKAKNNNLI</sequence>
<evidence type="ECO:0000256" key="1">
    <source>
        <dbReference type="ARBA" id="ARBA00022553"/>
    </source>
</evidence>
<dbReference type="AlphaFoldDB" id="A0A6N6RKC1"/>
<organism evidence="6 7">
    <name type="scientific">Phaeocystidibacter luteus</name>
    <dbReference type="NCBI Taxonomy" id="911197"/>
    <lineage>
        <taxon>Bacteria</taxon>
        <taxon>Pseudomonadati</taxon>
        <taxon>Bacteroidota</taxon>
        <taxon>Flavobacteriia</taxon>
        <taxon>Flavobacteriales</taxon>
        <taxon>Phaeocystidibacteraceae</taxon>
        <taxon>Phaeocystidibacter</taxon>
    </lineage>
</organism>
<dbReference type="SMART" id="SM00421">
    <property type="entry name" value="HTH_LUXR"/>
    <property type="match status" value="1"/>
</dbReference>
<keyword evidence="1 3" id="KW-0597">Phosphoprotein</keyword>
<dbReference type="InterPro" id="IPR011006">
    <property type="entry name" value="CheY-like_superfamily"/>
</dbReference>
<dbReference type="Pfam" id="PF00072">
    <property type="entry name" value="Response_reg"/>
    <property type="match status" value="1"/>
</dbReference>
<dbReference type="Pfam" id="PF00196">
    <property type="entry name" value="GerE"/>
    <property type="match status" value="1"/>
</dbReference>
<dbReference type="PROSITE" id="PS50043">
    <property type="entry name" value="HTH_LUXR_2"/>
    <property type="match status" value="1"/>
</dbReference>
<dbReference type="EMBL" id="WBVO01000019">
    <property type="protein sequence ID" value="KAB2804298.1"/>
    <property type="molecule type" value="Genomic_DNA"/>
</dbReference>
<dbReference type="GO" id="GO:0006355">
    <property type="term" value="P:regulation of DNA-templated transcription"/>
    <property type="evidence" value="ECO:0007669"/>
    <property type="project" value="InterPro"/>
</dbReference>
<keyword evidence="2" id="KW-0238">DNA-binding</keyword>
<dbReference type="Proteomes" id="UP000468650">
    <property type="component" value="Unassembled WGS sequence"/>
</dbReference>
<evidence type="ECO:0000256" key="2">
    <source>
        <dbReference type="ARBA" id="ARBA00023125"/>
    </source>
</evidence>
<dbReference type="InterPro" id="IPR000792">
    <property type="entry name" value="Tscrpt_reg_LuxR_C"/>
</dbReference>